<dbReference type="PIRSF" id="PIRSF000654">
    <property type="entry name" value="Integrin-linked_kinase"/>
    <property type="match status" value="1"/>
</dbReference>
<feature type="region of interest" description="Disordered" evidence="2">
    <location>
        <begin position="308"/>
        <end position="327"/>
    </location>
</feature>
<evidence type="ECO:0000256" key="1">
    <source>
        <dbReference type="PROSITE-ProRule" id="PRU10141"/>
    </source>
</evidence>
<keyword evidence="4" id="KW-1185">Reference proteome</keyword>
<dbReference type="GO" id="GO:0004674">
    <property type="term" value="F:protein serine/threonine kinase activity"/>
    <property type="evidence" value="ECO:0007669"/>
    <property type="project" value="TreeGrafter"/>
</dbReference>
<name>A0A2H5SQB5_RHIID</name>
<dbReference type="InterPro" id="IPR051681">
    <property type="entry name" value="Ser/Thr_Kinases-Pseudokinases"/>
</dbReference>
<protein>
    <submittedName>
        <fullName evidence="3">Kinase-like domain-containing protein</fullName>
    </submittedName>
</protein>
<feature type="binding site" evidence="1">
    <location>
        <position position="64"/>
    </location>
    <ligand>
        <name>ATP</name>
        <dbReference type="ChEBI" id="CHEBI:30616"/>
    </ligand>
</feature>
<accession>A0A2H5SQB5</accession>
<dbReference type="STRING" id="747089.A0A2H5SQB5"/>
<dbReference type="SUPFAM" id="SSF56112">
    <property type="entry name" value="Protein kinase-like (PK-like)"/>
    <property type="match status" value="1"/>
</dbReference>
<evidence type="ECO:0000313" key="3">
    <source>
        <dbReference type="EMBL" id="POG78561.1"/>
    </source>
</evidence>
<dbReference type="InterPro" id="IPR000719">
    <property type="entry name" value="Prot_kinase_dom"/>
</dbReference>
<gene>
    <name evidence="3" type="ORF">GLOIN_2v1766451</name>
</gene>
<dbReference type="PRINTS" id="PR00109">
    <property type="entry name" value="TYRKINASE"/>
</dbReference>
<dbReference type="GO" id="GO:0005524">
    <property type="term" value="F:ATP binding"/>
    <property type="evidence" value="ECO:0007669"/>
    <property type="project" value="UniProtKB-UniRule"/>
</dbReference>
<reference evidence="3 4" key="1">
    <citation type="journal article" date="2013" name="Proc. Natl. Acad. Sci. U.S.A.">
        <title>Genome of an arbuscular mycorrhizal fungus provides insight into the oldest plant symbiosis.</title>
        <authorList>
            <person name="Tisserant E."/>
            <person name="Malbreil M."/>
            <person name="Kuo A."/>
            <person name="Kohler A."/>
            <person name="Symeonidi A."/>
            <person name="Balestrini R."/>
            <person name="Charron P."/>
            <person name="Duensing N."/>
            <person name="Frei Dit Frey N."/>
            <person name="Gianinazzi-Pearson V."/>
            <person name="Gilbert L.B."/>
            <person name="Handa Y."/>
            <person name="Herr J.R."/>
            <person name="Hijri M."/>
            <person name="Koul R."/>
            <person name="Kawaguchi M."/>
            <person name="Krajinski F."/>
            <person name="Lammers P.J."/>
            <person name="Masclaux F.G."/>
            <person name="Murat C."/>
            <person name="Morin E."/>
            <person name="Ndikumana S."/>
            <person name="Pagni M."/>
            <person name="Petitpierre D."/>
            <person name="Requena N."/>
            <person name="Rosikiewicz P."/>
            <person name="Riley R."/>
            <person name="Saito K."/>
            <person name="San Clemente H."/>
            <person name="Shapiro H."/>
            <person name="van Tuinen D."/>
            <person name="Becard G."/>
            <person name="Bonfante P."/>
            <person name="Paszkowski U."/>
            <person name="Shachar-Hill Y.Y."/>
            <person name="Tuskan G.A."/>
            <person name="Young P.W."/>
            <person name="Sanders I.R."/>
            <person name="Henrissat B."/>
            <person name="Rensing S.A."/>
            <person name="Grigoriev I.V."/>
            <person name="Corradi N."/>
            <person name="Roux C."/>
            <person name="Martin F."/>
        </authorList>
    </citation>
    <scope>NUCLEOTIDE SEQUENCE [LARGE SCALE GENOMIC DNA]</scope>
    <source>
        <strain evidence="3 4">DAOM 197198</strain>
    </source>
</reference>
<dbReference type="InterPro" id="IPR017441">
    <property type="entry name" value="Protein_kinase_ATP_BS"/>
</dbReference>
<comment type="caution">
    <text evidence="3">The sequence shown here is derived from an EMBL/GenBank/DDBJ whole genome shotgun (WGS) entry which is preliminary data.</text>
</comment>
<sequence length="327" mass="37970">MNNKNDDRDTSSKWTQWINDGITNEYINYYDYNEFQNITCIGNGGFGDVYRANWENSNTVVALKSLKNDDDFMKKIALVVNEIILMHKVNFHANIIQFYGITSDTNQVYPPNYLFVLEYAENGTLRNYLKNNFNKLDWNIKLQFAIQIADAVSCIHRKDIIHHDLHSDNILIHQNKIKLADFGLSCRAGVSNYVKNIFGKIPYVDPQRFKNQTNNNDKKSDVYSVGVLLWEVSSGQQPFESYNSPHDETALTLHILDGKRETPILDTPTDYINIYTKCWQDNPNDRPDMQQVFSELINLKKKSFLTKENIDSNENNKVPKENNFNNS</sequence>
<keyword evidence="1" id="KW-0547">Nucleotide-binding</keyword>
<dbReference type="VEuPathDB" id="FungiDB:RhiirFUN_005030"/>
<dbReference type="InterPro" id="IPR001245">
    <property type="entry name" value="Ser-Thr/Tyr_kinase_cat_dom"/>
</dbReference>
<dbReference type="PANTHER" id="PTHR44329">
    <property type="entry name" value="SERINE/THREONINE-PROTEIN KINASE TNNI3K-RELATED"/>
    <property type="match status" value="1"/>
</dbReference>
<evidence type="ECO:0000256" key="2">
    <source>
        <dbReference type="SAM" id="MobiDB-lite"/>
    </source>
</evidence>
<dbReference type="Gene3D" id="1.10.510.10">
    <property type="entry name" value="Transferase(Phosphotransferase) domain 1"/>
    <property type="match status" value="1"/>
</dbReference>
<dbReference type="AlphaFoldDB" id="A0A2H5SQB5"/>
<dbReference type="PROSITE" id="PS00107">
    <property type="entry name" value="PROTEIN_KINASE_ATP"/>
    <property type="match status" value="1"/>
</dbReference>
<reference evidence="3 4" key="2">
    <citation type="journal article" date="2018" name="New Phytol.">
        <title>High intraspecific genome diversity in the model arbuscular mycorrhizal symbiont Rhizophagus irregularis.</title>
        <authorList>
            <person name="Chen E.C.H."/>
            <person name="Morin E."/>
            <person name="Beaudet D."/>
            <person name="Noel J."/>
            <person name="Yildirir G."/>
            <person name="Ndikumana S."/>
            <person name="Charron P."/>
            <person name="St-Onge C."/>
            <person name="Giorgi J."/>
            <person name="Kruger M."/>
            <person name="Marton T."/>
            <person name="Ropars J."/>
            <person name="Grigoriev I.V."/>
            <person name="Hainaut M."/>
            <person name="Henrissat B."/>
            <person name="Roux C."/>
            <person name="Martin F."/>
            <person name="Corradi N."/>
        </authorList>
    </citation>
    <scope>NUCLEOTIDE SEQUENCE [LARGE SCALE GENOMIC DNA]</scope>
    <source>
        <strain evidence="3 4">DAOM 197198</strain>
    </source>
</reference>
<proteinExistence type="predicted"/>
<dbReference type="InterPro" id="IPR011009">
    <property type="entry name" value="Kinase-like_dom_sf"/>
</dbReference>
<feature type="compositionally biased region" description="Low complexity" evidence="2">
    <location>
        <begin position="313"/>
        <end position="327"/>
    </location>
</feature>
<dbReference type="EMBL" id="AUPC02000031">
    <property type="protein sequence ID" value="POG78561.1"/>
    <property type="molecule type" value="Genomic_DNA"/>
</dbReference>
<dbReference type="PROSITE" id="PS50011">
    <property type="entry name" value="PROTEIN_KINASE_DOM"/>
    <property type="match status" value="1"/>
</dbReference>
<dbReference type="Pfam" id="PF07714">
    <property type="entry name" value="PK_Tyr_Ser-Thr"/>
    <property type="match status" value="1"/>
</dbReference>
<keyword evidence="1" id="KW-0067">ATP-binding</keyword>
<evidence type="ECO:0000313" key="4">
    <source>
        <dbReference type="Proteomes" id="UP000018888"/>
    </source>
</evidence>
<organism evidence="3 4">
    <name type="scientific">Rhizophagus irregularis (strain DAOM 181602 / DAOM 197198 / MUCL 43194)</name>
    <name type="common">Arbuscular mycorrhizal fungus</name>
    <name type="synonym">Glomus intraradices</name>
    <dbReference type="NCBI Taxonomy" id="747089"/>
    <lineage>
        <taxon>Eukaryota</taxon>
        <taxon>Fungi</taxon>
        <taxon>Fungi incertae sedis</taxon>
        <taxon>Mucoromycota</taxon>
        <taxon>Glomeromycotina</taxon>
        <taxon>Glomeromycetes</taxon>
        <taxon>Glomerales</taxon>
        <taxon>Glomeraceae</taxon>
        <taxon>Rhizophagus</taxon>
    </lineage>
</organism>
<dbReference type="Proteomes" id="UP000018888">
    <property type="component" value="Unassembled WGS sequence"/>
</dbReference>